<feature type="compositionally biased region" description="Acidic residues" evidence="8">
    <location>
        <begin position="83"/>
        <end position="101"/>
    </location>
</feature>
<accession>A0A1Y1UX11</accession>
<feature type="compositionally biased region" description="Basic and acidic residues" evidence="8">
    <location>
        <begin position="102"/>
        <end position="121"/>
    </location>
</feature>
<dbReference type="GO" id="GO:0016787">
    <property type="term" value="F:hydrolase activity"/>
    <property type="evidence" value="ECO:0007669"/>
    <property type="project" value="UniProtKB-KW"/>
</dbReference>
<feature type="signal peptide" evidence="9">
    <location>
        <begin position="1"/>
        <end position="20"/>
    </location>
</feature>
<sequence length="375" mass="42755">MLWTKNLVYLSLLFVSIVNAKEQGEKKVNENCFDICCNKGICQENNQDKNCLIENGCENEFSVCSGKRVSIYKRKLNIEEENDMDIEEMSEAEDEVDDLGDDNERIPLKENDDDADIKSDEENNSFDNDNDVETTPIDDDAYFDEETTSIDDDDDSYYIKITTTITEIIEPTPTNHVEEKKHHPWQCGKNIGSCMEGYCCSYYGWCGKTERYCNVELGCQSEFGDCYIGKQKVTTPYINGKKQYHPLQCGKGIHSCEKGYCCSRHGWCGKTEKYCNVELGCQSEFGECFNNEKKDNILSEATIVKQEEETTSTPTMTMEQKEEIKSTLDNTVWKCGKGIGSCIEGFCCSKYGWCGKSSYYCSKEKGCQSEFGKCW</sequence>
<keyword evidence="5" id="KW-0378">Hydrolase</keyword>
<name>A0A1Y1UX11_9FUNG</name>
<feature type="compositionally biased region" description="Acidic residues" evidence="8">
    <location>
        <begin position="122"/>
        <end position="137"/>
    </location>
</feature>
<comment type="caution">
    <text evidence="11">The sequence shown here is derived from an EMBL/GenBank/DDBJ whole genome shotgun (WGS) entry which is preliminary data.</text>
</comment>
<evidence type="ECO:0000256" key="5">
    <source>
        <dbReference type="ARBA" id="ARBA00022801"/>
    </source>
</evidence>
<comment type="cofactor">
    <cofactor evidence="1">
        <name>Co(2+)</name>
        <dbReference type="ChEBI" id="CHEBI:48828"/>
    </cofactor>
</comment>
<protein>
    <recommendedName>
        <fullName evidence="10">Chitin-binding type-1 domain-containing protein</fullName>
    </recommendedName>
</protein>
<gene>
    <name evidence="11" type="ORF">BCR36DRAFT_587370</name>
</gene>
<comment type="caution">
    <text evidence="7">Lacks conserved residue(s) required for the propagation of feature annotation.</text>
</comment>
<evidence type="ECO:0000256" key="1">
    <source>
        <dbReference type="ARBA" id="ARBA00001941"/>
    </source>
</evidence>
<dbReference type="PROSITE" id="PS00026">
    <property type="entry name" value="CHIT_BIND_I_1"/>
    <property type="match status" value="3"/>
</dbReference>
<feature type="disulfide bond" evidence="7">
    <location>
        <begin position="194"/>
        <end position="206"/>
    </location>
</feature>
<keyword evidence="7" id="KW-1015">Disulfide bond</keyword>
<evidence type="ECO:0000256" key="3">
    <source>
        <dbReference type="ARBA" id="ARBA00022723"/>
    </source>
</evidence>
<feature type="chain" id="PRO_5013163842" description="Chitin-binding type-1 domain-containing protein" evidence="9">
    <location>
        <begin position="21"/>
        <end position="375"/>
    </location>
</feature>
<evidence type="ECO:0000256" key="6">
    <source>
        <dbReference type="ARBA" id="ARBA00023277"/>
    </source>
</evidence>
<dbReference type="OrthoDB" id="2129317at2759"/>
<dbReference type="PANTHER" id="PTHR46471:SF2">
    <property type="entry name" value="CHITIN DEACETYLASE-RELATED"/>
    <property type="match status" value="1"/>
</dbReference>
<evidence type="ECO:0000313" key="12">
    <source>
        <dbReference type="Proteomes" id="UP000193719"/>
    </source>
</evidence>
<dbReference type="SMART" id="SM00270">
    <property type="entry name" value="ChtBD1"/>
    <property type="match status" value="3"/>
</dbReference>
<feature type="disulfide bond" evidence="7">
    <location>
        <begin position="342"/>
        <end position="354"/>
    </location>
</feature>
<dbReference type="AlphaFoldDB" id="A0A1Y1UX11"/>
<dbReference type="InterPro" id="IPR001002">
    <property type="entry name" value="Chitin-bd_1"/>
</dbReference>
<evidence type="ECO:0000256" key="7">
    <source>
        <dbReference type="PROSITE-ProRule" id="PRU00261"/>
    </source>
</evidence>
<evidence type="ECO:0000256" key="4">
    <source>
        <dbReference type="ARBA" id="ARBA00022729"/>
    </source>
</evidence>
<dbReference type="Gene3D" id="3.30.60.10">
    <property type="entry name" value="Endochitinase-like"/>
    <property type="match status" value="3"/>
</dbReference>
<dbReference type="InterPro" id="IPR036861">
    <property type="entry name" value="Endochitinase-like_sf"/>
</dbReference>
<evidence type="ECO:0000256" key="9">
    <source>
        <dbReference type="SAM" id="SignalP"/>
    </source>
</evidence>
<dbReference type="STRING" id="1754191.A0A1Y1UX11"/>
<keyword evidence="6" id="KW-0119">Carbohydrate metabolism</keyword>
<feature type="domain" description="Chitin-binding type-1" evidence="10">
    <location>
        <begin position="246"/>
        <end position="290"/>
    </location>
</feature>
<dbReference type="SUPFAM" id="SSF57016">
    <property type="entry name" value="Plant lectins/antimicrobial peptides"/>
    <property type="match status" value="3"/>
</dbReference>
<reference evidence="11 12" key="1">
    <citation type="submission" date="2016-08" db="EMBL/GenBank/DDBJ databases">
        <title>Genomes of anaerobic fungi encode conserved fungal cellulosomes for biomass hydrolysis.</title>
        <authorList>
            <consortium name="DOE Joint Genome Institute"/>
            <person name="Haitjema C.H."/>
            <person name="Gilmore S.P."/>
            <person name="Henske J.K."/>
            <person name="Solomon K.V."/>
            <person name="De Groot R."/>
            <person name="Kuo A."/>
            <person name="Mondo S.J."/>
            <person name="Salamov A.A."/>
            <person name="Labutti K."/>
            <person name="Zhao Z."/>
            <person name="Chiniquy J."/>
            <person name="Barry K."/>
            <person name="Brewer H.M."/>
            <person name="Purvine S.O."/>
            <person name="Wright A.T."/>
            <person name="Boxma B."/>
            <person name="Van Alen T."/>
            <person name="Hackstein J.H."/>
            <person name="Baker S.E."/>
            <person name="Grigoriev I.V."/>
            <person name="O'Malley M.A."/>
        </authorList>
    </citation>
    <scope>NUCLEOTIDE SEQUENCE [LARGE SCALE GENOMIC DNA]</scope>
    <source>
        <strain evidence="12">finn</strain>
    </source>
</reference>
<proteinExistence type="predicted"/>
<evidence type="ECO:0000313" key="11">
    <source>
        <dbReference type="EMBL" id="ORX42184.1"/>
    </source>
</evidence>
<evidence type="ECO:0000259" key="10">
    <source>
        <dbReference type="PROSITE" id="PS50941"/>
    </source>
</evidence>
<keyword evidence="3" id="KW-0479">Metal-binding</keyword>
<dbReference type="InterPro" id="IPR018371">
    <property type="entry name" value="Chitin-binding_1_CS"/>
</dbReference>
<dbReference type="Pfam" id="PF00187">
    <property type="entry name" value="Chitin_bind_1"/>
    <property type="match status" value="2"/>
</dbReference>
<keyword evidence="2 7" id="KW-0147">Chitin-binding</keyword>
<reference evidence="11 12" key="2">
    <citation type="submission" date="2016-08" db="EMBL/GenBank/DDBJ databases">
        <title>Pervasive Adenine N6-methylation of Active Genes in Fungi.</title>
        <authorList>
            <consortium name="DOE Joint Genome Institute"/>
            <person name="Mondo S.J."/>
            <person name="Dannebaum R.O."/>
            <person name="Kuo R.C."/>
            <person name="Labutti K."/>
            <person name="Haridas S."/>
            <person name="Kuo A."/>
            <person name="Salamov A."/>
            <person name="Ahrendt S.R."/>
            <person name="Lipzen A."/>
            <person name="Sullivan W."/>
            <person name="Andreopoulos W.B."/>
            <person name="Clum A."/>
            <person name="Lindquist E."/>
            <person name="Daum C."/>
            <person name="Ramamoorthy G.K."/>
            <person name="Gryganskyi A."/>
            <person name="Culley D."/>
            <person name="Magnuson J.K."/>
            <person name="James T.Y."/>
            <person name="O'Malley M.A."/>
            <person name="Stajich J.E."/>
            <person name="Spatafora J.W."/>
            <person name="Visel A."/>
            <person name="Grigoriev I.V."/>
        </authorList>
    </citation>
    <scope>NUCLEOTIDE SEQUENCE [LARGE SCALE GENOMIC DNA]</scope>
    <source>
        <strain evidence="12">finn</strain>
    </source>
</reference>
<feature type="domain" description="Chitin-binding type-1" evidence="10">
    <location>
        <begin position="332"/>
        <end position="375"/>
    </location>
</feature>
<organism evidence="11 12">
    <name type="scientific">Piromyces finnis</name>
    <dbReference type="NCBI Taxonomy" id="1754191"/>
    <lineage>
        <taxon>Eukaryota</taxon>
        <taxon>Fungi</taxon>
        <taxon>Fungi incertae sedis</taxon>
        <taxon>Chytridiomycota</taxon>
        <taxon>Chytridiomycota incertae sedis</taxon>
        <taxon>Neocallimastigomycetes</taxon>
        <taxon>Neocallimastigales</taxon>
        <taxon>Neocallimastigaceae</taxon>
        <taxon>Piromyces</taxon>
    </lineage>
</organism>
<dbReference type="GO" id="GO:0008061">
    <property type="term" value="F:chitin binding"/>
    <property type="evidence" value="ECO:0007669"/>
    <property type="project" value="UniProtKB-UniRule"/>
</dbReference>
<feature type="disulfide bond" evidence="7">
    <location>
        <begin position="256"/>
        <end position="268"/>
    </location>
</feature>
<feature type="disulfide bond" evidence="7">
    <location>
        <begin position="347"/>
        <end position="361"/>
    </location>
</feature>
<dbReference type="PROSITE" id="PS50941">
    <property type="entry name" value="CHIT_BIND_I_2"/>
    <property type="match status" value="3"/>
</dbReference>
<dbReference type="PANTHER" id="PTHR46471">
    <property type="entry name" value="CHITIN DEACETYLASE"/>
    <property type="match status" value="1"/>
</dbReference>
<dbReference type="Proteomes" id="UP000193719">
    <property type="component" value="Unassembled WGS sequence"/>
</dbReference>
<feature type="domain" description="Chitin-binding type-1" evidence="10">
    <location>
        <begin position="184"/>
        <end position="228"/>
    </location>
</feature>
<keyword evidence="4 9" id="KW-0732">Signal</keyword>
<keyword evidence="12" id="KW-1185">Reference proteome</keyword>
<feature type="disulfide bond" evidence="7">
    <location>
        <begin position="199"/>
        <end position="213"/>
    </location>
</feature>
<evidence type="ECO:0000256" key="8">
    <source>
        <dbReference type="SAM" id="MobiDB-lite"/>
    </source>
</evidence>
<feature type="disulfide bond" evidence="7">
    <location>
        <begin position="261"/>
        <end position="275"/>
    </location>
</feature>
<evidence type="ECO:0000256" key="2">
    <source>
        <dbReference type="ARBA" id="ARBA00022669"/>
    </source>
</evidence>
<dbReference type="EMBL" id="MCFH01000069">
    <property type="protein sequence ID" value="ORX42184.1"/>
    <property type="molecule type" value="Genomic_DNA"/>
</dbReference>
<dbReference type="GO" id="GO:0046872">
    <property type="term" value="F:metal ion binding"/>
    <property type="evidence" value="ECO:0007669"/>
    <property type="project" value="UniProtKB-KW"/>
</dbReference>
<feature type="region of interest" description="Disordered" evidence="8">
    <location>
        <begin position="83"/>
        <end position="137"/>
    </location>
</feature>